<proteinExistence type="predicted"/>
<name>A0AA36H066_CYLNA</name>
<evidence type="ECO:0000313" key="2">
    <source>
        <dbReference type="Proteomes" id="UP001176961"/>
    </source>
</evidence>
<dbReference type="EMBL" id="CATQJL010000305">
    <property type="protein sequence ID" value="CAJ0601588.1"/>
    <property type="molecule type" value="Genomic_DNA"/>
</dbReference>
<dbReference type="Proteomes" id="UP001176961">
    <property type="component" value="Unassembled WGS sequence"/>
</dbReference>
<comment type="caution">
    <text evidence="1">The sequence shown here is derived from an EMBL/GenBank/DDBJ whole genome shotgun (WGS) entry which is preliminary data.</text>
</comment>
<sequence>MFDPLLCYDNSDPYRLAVELNLDVAYKMNFSLHCKKSALSFLNIFIRHKKELTAEKPPAELDENSELAEYLSDPRYKLRFPSGEGFLESWYEESKWLPDDRAVENEEVIQTYREDASSLLRL</sequence>
<reference evidence="1" key="1">
    <citation type="submission" date="2023-07" db="EMBL/GenBank/DDBJ databases">
        <authorList>
            <consortium name="CYATHOMIX"/>
        </authorList>
    </citation>
    <scope>NUCLEOTIDE SEQUENCE</scope>
    <source>
        <strain evidence="1">N/A</strain>
    </source>
</reference>
<dbReference type="AlphaFoldDB" id="A0AA36H066"/>
<gene>
    <name evidence="1" type="ORF">CYNAS_LOCUS13571</name>
</gene>
<organism evidence="1 2">
    <name type="scientific">Cylicocyclus nassatus</name>
    <name type="common">Nematode worm</name>
    <dbReference type="NCBI Taxonomy" id="53992"/>
    <lineage>
        <taxon>Eukaryota</taxon>
        <taxon>Metazoa</taxon>
        <taxon>Ecdysozoa</taxon>
        <taxon>Nematoda</taxon>
        <taxon>Chromadorea</taxon>
        <taxon>Rhabditida</taxon>
        <taxon>Rhabditina</taxon>
        <taxon>Rhabditomorpha</taxon>
        <taxon>Strongyloidea</taxon>
        <taxon>Strongylidae</taxon>
        <taxon>Cylicocyclus</taxon>
    </lineage>
</organism>
<keyword evidence="2" id="KW-1185">Reference proteome</keyword>
<accession>A0AA36H066</accession>
<evidence type="ECO:0000313" key="1">
    <source>
        <dbReference type="EMBL" id="CAJ0601588.1"/>
    </source>
</evidence>
<protein>
    <submittedName>
        <fullName evidence="1">Uncharacterized protein</fullName>
    </submittedName>
</protein>